<dbReference type="Gene3D" id="2.70.170.10">
    <property type="entry name" value="Neurotransmitter-gated ion-channel ligand-binding domain"/>
    <property type="match status" value="1"/>
</dbReference>
<dbReference type="GO" id="GO:0005886">
    <property type="term" value="C:plasma membrane"/>
    <property type="evidence" value="ECO:0007669"/>
    <property type="project" value="UniProtKB-SubCell"/>
</dbReference>
<comment type="subcellular location">
    <subcellularLocation>
        <location evidence="2">Cell membrane</location>
    </subcellularLocation>
    <subcellularLocation>
        <location evidence="1">Membrane</location>
        <topology evidence="1">Multi-pass membrane protein</topology>
    </subcellularLocation>
</comment>
<evidence type="ECO:0000259" key="14">
    <source>
        <dbReference type="Pfam" id="PF02932"/>
    </source>
</evidence>
<evidence type="ECO:0000256" key="5">
    <source>
        <dbReference type="ARBA" id="ARBA00022692"/>
    </source>
</evidence>
<dbReference type="PRINTS" id="PR00253">
    <property type="entry name" value="GABAARECEPTR"/>
</dbReference>
<dbReference type="Pfam" id="PF02932">
    <property type="entry name" value="Neur_chan_memb"/>
    <property type="match status" value="1"/>
</dbReference>
<organism evidence="15 16">
    <name type="scientific">Strongyloides venezuelensis</name>
    <name type="common">Threadworm</name>
    <dbReference type="NCBI Taxonomy" id="75913"/>
    <lineage>
        <taxon>Eukaryota</taxon>
        <taxon>Metazoa</taxon>
        <taxon>Ecdysozoa</taxon>
        <taxon>Nematoda</taxon>
        <taxon>Chromadorea</taxon>
        <taxon>Rhabditida</taxon>
        <taxon>Tylenchina</taxon>
        <taxon>Panagrolaimomorpha</taxon>
        <taxon>Strongyloidoidea</taxon>
        <taxon>Strongyloididae</taxon>
        <taxon>Strongyloides</taxon>
    </lineage>
</organism>
<keyword evidence="3 11" id="KW-0813">Transport</keyword>
<dbReference type="CDD" id="cd18987">
    <property type="entry name" value="LGIC_ECD_anion"/>
    <property type="match status" value="1"/>
</dbReference>
<dbReference type="InterPro" id="IPR006029">
    <property type="entry name" value="Neurotrans-gated_channel_TM"/>
</dbReference>
<evidence type="ECO:0000259" key="13">
    <source>
        <dbReference type="Pfam" id="PF02931"/>
    </source>
</evidence>
<evidence type="ECO:0000256" key="11">
    <source>
        <dbReference type="RuleBase" id="RU000687"/>
    </source>
</evidence>
<proteinExistence type="inferred from homology"/>
<evidence type="ECO:0000313" key="15">
    <source>
        <dbReference type="Proteomes" id="UP000035680"/>
    </source>
</evidence>
<feature type="transmembrane region" description="Helical" evidence="11">
    <location>
        <begin position="710"/>
        <end position="727"/>
    </location>
</feature>
<comment type="similarity">
    <text evidence="11">Belongs to the ligand-gated ion channel (TC 1.A.9) family.</text>
</comment>
<dbReference type="PANTHER" id="PTHR18945">
    <property type="entry name" value="NEUROTRANSMITTER GATED ION CHANNEL"/>
    <property type="match status" value="1"/>
</dbReference>
<keyword evidence="10 11" id="KW-0407">Ion channel</keyword>
<feature type="transmembrane region" description="Helical" evidence="11">
    <location>
        <begin position="479"/>
        <end position="502"/>
    </location>
</feature>
<feature type="chain" id="PRO_5022264082" evidence="11">
    <location>
        <begin position="30"/>
        <end position="734"/>
    </location>
</feature>
<keyword evidence="6 11" id="KW-0732">Signal</keyword>
<evidence type="ECO:0000256" key="3">
    <source>
        <dbReference type="ARBA" id="ARBA00022448"/>
    </source>
</evidence>
<keyword evidence="15" id="KW-1185">Reference proteome</keyword>
<comment type="caution">
    <text evidence="11">Lacks conserved residue(s) required for the propagation of feature annotation.</text>
</comment>
<reference evidence="16" key="2">
    <citation type="submission" date="2015-08" db="UniProtKB">
        <authorList>
            <consortium name="WormBaseParasite"/>
        </authorList>
    </citation>
    <scope>IDENTIFICATION</scope>
</reference>
<dbReference type="InterPro" id="IPR018000">
    <property type="entry name" value="Neurotransmitter_ion_chnl_CS"/>
</dbReference>
<feature type="domain" description="Neurotransmitter-gated ion-channel transmembrane" evidence="14">
    <location>
        <begin position="421"/>
        <end position="573"/>
    </location>
</feature>
<dbReference type="Proteomes" id="UP000035680">
    <property type="component" value="Unassembled WGS sequence"/>
</dbReference>
<protein>
    <submittedName>
        <fullName evidence="16">Glycine receptor subunit alphaZ1-like</fullName>
    </submittedName>
</protein>
<evidence type="ECO:0000256" key="7">
    <source>
        <dbReference type="ARBA" id="ARBA00022989"/>
    </source>
</evidence>
<dbReference type="InterPro" id="IPR036719">
    <property type="entry name" value="Neuro-gated_channel_TM_sf"/>
</dbReference>
<accession>A0A0K0FMB3</accession>
<evidence type="ECO:0000313" key="16">
    <source>
        <dbReference type="WBParaSite" id="SVE_1014000.2"/>
    </source>
</evidence>
<dbReference type="Pfam" id="PF02931">
    <property type="entry name" value="Neur_chan_LBD"/>
    <property type="match status" value="1"/>
</dbReference>
<dbReference type="PROSITE" id="PS00236">
    <property type="entry name" value="NEUROTR_ION_CHANNEL"/>
    <property type="match status" value="1"/>
</dbReference>
<keyword evidence="5 11" id="KW-0812">Transmembrane</keyword>
<keyword evidence="9 11" id="KW-0472">Membrane</keyword>
<keyword evidence="4" id="KW-1003">Cell membrane</keyword>
<keyword evidence="8 11" id="KW-0406">Ion transport</keyword>
<evidence type="ECO:0000256" key="12">
    <source>
        <dbReference type="SAM" id="MobiDB-lite"/>
    </source>
</evidence>
<feature type="domain" description="Neurotransmitter-gated ion-channel ligand-binding" evidence="13">
    <location>
        <begin position="211"/>
        <end position="383"/>
    </location>
</feature>
<dbReference type="InterPro" id="IPR036734">
    <property type="entry name" value="Neur_chan_lig-bd_sf"/>
</dbReference>
<sequence length="734" mass="84753">MISRIFRTNKLKILLIVIHFNILFHSSLSTNSHSLEKDITSDKKSHTTGKHLRNTNSDHSNQNYDLNIDKILKDMNGNERIRHFGDRKNSKSHLLSNNVNTKTIDNHINSFGETFAKSVKKRNDHPEYDNLNTQNLRKESVEYLKDDIDKYVNVEAEMKKYSKFQKNEFDKNYPIHNLCDEANSGHQTDNLLWSESADRLLKVIGNGVVKNGYNMFMAPGQAEGKSTNVSVAIYIESMSSFKAQTMDFELDFYLALAFYDRRLAHNCTHPILVAQKFIADRIWFPDLYIINSKFLIQEVTTPNFMVLVYPDGLIFKSMRIDVTLSCMMDLKNFPMDTQSCPITMQSYAHINQLVELNWHDAPPYFPIGSNEEIKLNDMQIIKTNFEKCSGPYPMFRGTGEWSCIRAYIVMKRLVLFHVIQTYVPTGMLVVVSWMSFWLDPRASPARISLTITGLLTLTTMSNGARQDLPQVSYIKALDIWLTFSQGLIFLVLMEYSFVSYYITKKTTFCKHKIPLKNEIINNDKEKNYFIGNGNGNGNTIKSCSKKTSAKDWNIDDREKARKKSRLLNSAFRNRSEECLHRIRKKACASNDEFLIDEKNLYLNNNNDSNNDMNPFSLASGIGKCMNTTAVICDNATSITSSHFVDSLTNKVSNVWFEVAKDIETAALMSGSTMNGNIPLLDFKFDENKPCVKCQEENEEKARLIDQFSRTAFPTIFFIFVCWYWWYYNWHTQTE</sequence>
<dbReference type="InterPro" id="IPR006028">
    <property type="entry name" value="GABAA/Glycine_rcpt"/>
</dbReference>
<evidence type="ECO:0000256" key="1">
    <source>
        <dbReference type="ARBA" id="ARBA00004141"/>
    </source>
</evidence>
<evidence type="ECO:0000256" key="4">
    <source>
        <dbReference type="ARBA" id="ARBA00022475"/>
    </source>
</evidence>
<dbReference type="STRING" id="75913.A0A0K0FMB3"/>
<evidence type="ECO:0000256" key="10">
    <source>
        <dbReference type="ARBA" id="ARBA00023303"/>
    </source>
</evidence>
<evidence type="ECO:0000256" key="8">
    <source>
        <dbReference type="ARBA" id="ARBA00023065"/>
    </source>
</evidence>
<dbReference type="InterPro" id="IPR038050">
    <property type="entry name" value="Neuro_actylchol_rec"/>
</dbReference>
<dbReference type="PRINTS" id="PR00252">
    <property type="entry name" value="NRIONCHANNEL"/>
</dbReference>
<keyword evidence="7 11" id="KW-1133">Transmembrane helix</keyword>
<dbReference type="SUPFAM" id="SSF90112">
    <property type="entry name" value="Neurotransmitter-gated ion-channel transmembrane pore"/>
    <property type="match status" value="1"/>
</dbReference>
<dbReference type="GO" id="GO:0004888">
    <property type="term" value="F:transmembrane signaling receptor activity"/>
    <property type="evidence" value="ECO:0007669"/>
    <property type="project" value="InterPro"/>
</dbReference>
<reference evidence="15" key="1">
    <citation type="submission" date="2014-07" db="EMBL/GenBank/DDBJ databases">
        <authorList>
            <person name="Martin A.A"/>
            <person name="De Silva N."/>
        </authorList>
    </citation>
    <scope>NUCLEOTIDE SEQUENCE</scope>
</reference>
<feature type="signal peptide" evidence="11">
    <location>
        <begin position="1"/>
        <end position="29"/>
    </location>
</feature>
<evidence type="ECO:0000256" key="2">
    <source>
        <dbReference type="ARBA" id="ARBA00004236"/>
    </source>
</evidence>
<feature type="region of interest" description="Disordered" evidence="12">
    <location>
        <begin position="39"/>
        <end position="62"/>
    </location>
</feature>
<dbReference type="WBParaSite" id="SVE_1014000.2">
    <property type="protein sequence ID" value="SVE_1014000.2"/>
    <property type="gene ID" value="SVE_1014000"/>
</dbReference>
<dbReference type="InterPro" id="IPR006202">
    <property type="entry name" value="Neur_chan_lig-bd"/>
</dbReference>
<dbReference type="CDD" id="cd19049">
    <property type="entry name" value="LGIC_TM_anion"/>
    <property type="match status" value="1"/>
</dbReference>
<dbReference type="SUPFAM" id="SSF63712">
    <property type="entry name" value="Nicotinic receptor ligand binding domain-like"/>
    <property type="match status" value="1"/>
</dbReference>
<dbReference type="Gene3D" id="1.20.58.390">
    <property type="entry name" value="Neurotransmitter-gated ion-channel transmembrane domain"/>
    <property type="match status" value="2"/>
</dbReference>
<evidence type="ECO:0000256" key="9">
    <source>
        <dbReference type="ARBA" id="ARBA00023136"/>
    </source>
</evidence>
<dbReference type="GO" id="GO:0005230">
    <property type="term" value="F:extracellular ligand-gated monoatomic ion channel activity"/>
    <property type="evidence" value="ECO:0007669"/>
    <property type="project" value="InterPro"/>
</dbReference>
<dbReference type="InterPro" id="IPR006201">
    <property type="entry name" value="Neur_channel"/>
</dbReference>
<dbReference type="AlphaFoldDB" id="A0A0K0FMB3"/>
<feature type="transmembrane region" description="Helical" evidence="11">
    <location>
        <begin position="413"/>
        <end position="438"/>
    </location>
</feature>
<evidence type="ECO:0000256" key="6">
    <source>
        <dbReference type="ARBA" id="ARBA00022729"/>
    </source>
</evidence>
<name>A0A0K0FMB3_STRVS</name>